<comment type="caution">
    <text evidence="2">The sequence shown here is derived from an EMBL/GenBank/DDBJ whole genome shotgun (WGS) entry which is preliminary data.</text>
</comment>
<feature type="domain" description="Nudix hydrolase" evidence="1">
    <location>
        <begin position="12"/>
        <end position="145"/>
    </location>
</feature>
<reference evidence="2" key="2">
    <citation type="journal article" date="2021" name="PeerJ">
        <title>Extensive microbial diversity within the chicken gut microbiome revealed by metagenomics and culture.</title>
        <authorList>
            <person name="Gilroy R."/>
            <person name="Ravi A."/>
            <person name="Getino M."/>
            <person name="Pursley I."/>
            <person name="Horton D.L."/>
            <person name="Alikhan N.F."/>
            <person name="Baker D."/>
            <person name="Gharbi K."/>
            <person name="Hall N."/>
            <person name="Watson M."/>
            <person name="Adriaenssens E.M."/>
            <person name="Foster-Nyarko E."/>
            <person name="Jarju S."/>
            <person name="Secka A."/>
            <person name="Antonio M."/>
            <person name="Oren A."/>
            <person name="Chaudhuri R.R."/>
            <person name="La Ragione R."/>
            <person name="Hildebrand F."/>
            <person name="Pallen M.J."/>
        </authorList>
    </citation>
    <scope>NUCLEOTIDE SEQUENCE</scope>
    <source>
        <strain evidence="2">CHK165-10780</strain>
    </source>
</reference>
<dbReference type="PANTHER" id="PTHR43736:SF4">
    <property type="entry name" value="SLR1690 PROTEIN"/>
    <property type="match status" value="1"/>
</dbReference>
<dbReference type="InterPro" id="IPR000086">
    <property type="entry name" value="NUDIX_hydrolase_dom"/>
</dbReference>
<dbReference type="AlphaFoldDB" id="A0A9D0Z2D7"/>
<dbReference type="SUPFAM" id="SSF46785">
    <property type="entry name" value="Winged helix' DNA-binding domain"/>
    <property type="match status" value="1"/>
</dbReference>
<dbReference type="PANTHER" id="PTHR43736">
    <property type="entry name" value="ADP-RIBOSE PYROPHOSPHATASE"/>
    <property type="match status" value="1"/>
</dbReference>
<organism evidence="2 3">
    <name type="scientific">Candidatus Faecenecus gallistercoris</name>
    <dbReference type="NCBI Taxonomy" id="2840793"/>
    <lineage>
        <taxon>Bacteria</taxon>
        <taxon>Bacillati</taxon>
        <taxon>Bacillota</taxon>
        <taxon>Bacillota incertae sedis</taxon>
        <taxon>Candidatus Faecenecus</taxon>
    </lineage>
</organism>
<dbReference type="PROSITE" id="PS51462">
    <property type="entry name" value="NUDIX"/>
    <property type="match status" value="1"/>
</dbReference>
<evidence type="ECO:0000313" key="3">
    <source>
        <dbReference type="Proteomes" id="UP000886725"/>
    </source>
</evidence>
<dbReference type="InterPro" id="IPR054105">
    <property type="entry name" value="WHD_NrtR"/>
</dbReference>
<reference evidence="2" key="1">
    <citation type="submission" date="2020-10" db="EMBL/GenBank/DDBJ databases">
        <authorList>
            <person name="Gilroy R."/>
        </authorList>
    </citation>
    <scope>NUCLEOTIDE SEQUENCE</scope>
    <source>
        <strain evidence="2">CHK165-10780</strain>
    </source>
</reference>
<dbReference type="Pfam" id="PF21906">
    <property type="entry name" value="WHD_NrtR"/>
    <property type="match status" value="1"/>
</dbReference>
<dbReference type="InterPro" id="IPR036388">
    <property type="entry name" value="WH-like_DNA-bd_sf"/>
</dbReference>
<dbReference type="Proteomes" id="UP000886725">
    <property type="component" value="Unassembled WGS sequence"/>
</dbReference>
<evidence type="ECO:0000259" key="1">
    <source>
        <dbReference type="PROSITE" id="PS51462"/>
    </source>
</evidence>
<dbReference type="CDD" id="cd18873">
    <property type="entry name" value="NUDIX_NadM_like"/>
    <property type="match status" value="1"/>
</dbReference>
<proteinExistence type="predicted"/>
<sequence>MEVNNPKYKGQGIHLIASIFTIDQGELKVLLIKRKNEPFASSWALVGGALYNDEDLEDGLAREIYEKTGLTDIEVRLANVFGKKNRSPVMRMVAISYIGMVDKEKVNIFQNTLKTSNADWFSINEIPNLAYDHNEIVLDACEKLKQSILTWPILKVFFPDGFTLPELQKLYESILKKKFDRRNFKKKLLQSGKIIPTEEQRLFEGKKKAKVYRLLEENEFAHLSFPFNSKIEKENL</sequence>
<gene>
    <name evidence="2" type="ORF">IAC85_05815</name>
</gene>
<dbReference type="Pfam" id="PF00293">
    <property type="entry name" value="NUDIX"/>
    <property type="match status" value="1"/>
</dbReference>
<dbReference type="SUPFAM" id="SSF55811">
    <property type="entry name" value="Nudix"/>
    <property type="match status" value="1"/>
</dbReference>
<evidence type="ECO:0000313" key="2">
    <source>
        <dbReference type="EMBL" id="HIQ65235.1"/>
    </source>
</evidence>
<accession>A0A9D0Z2D7</accession>
<dbReference type="InterPro" id="IPR015797">
    <property type="entry name" value="NUDIX_hydrolase-like_dom_sf"/>
</dbReference>
<dbReference type="Gene3D" id="1.10.10.10">
    <property type="entry name" value="Winged helix-like DNA-binding domain superfamily/Winged helix DNA-binding domain"/>
    <property type="match status" value="1"/>
</dbReference>
<dbReference type="InterPro" id="IPR036390">
    <property type="entry name" value="WH_DNA-bd_sf"/>
</dbReference>
<dbReference type="EMBL" id="DVFU01000113">
    <property type="protein sequence ID" value="HIQ65235.1"/>
    <property type="molecule type" value="Genomic_DNA"/>
</dbReference>
<dbReference type="Gene3D" id="3.90.79.10">
    <property type="entry name" value="Nucleoside Triphosphate Pyrophosphohydrolase"/>
    <property type="match status" value="1"/>
</dbReference>
<protein>
    <submittedName>
        <fullName evidence="2">NUDIX domain-containing protein</fullName>
    </submittedName>
</protein>
<name>A0A9D0Z2D7_9FIRM</name>